<dbReference type="InterPro" id="IPR003617">
    <property type="entry name" value="TFIIS/CRSP70_N_sub"/>
</dbReference>
<reference evidence="5 6" key="1">
    <citation type="journal article" date="2016" name="Sci. Rep.">
        <title>The Dendrobium catenatum Lindl. genome sequence provides insights into polysaccharide synthase, floral development and adaptive evolution.</title>
        <authorList>
            <person name="Zhang G.Q."/>
            <person name="Xu Q."/>
            <person name="Bian C."/>
            <person name="Tsai W.C."/>
            <person name="Yeh C.M."/>
            <person name="Liu K.W."/>
            <person name="Yoshida K."/>
            <person name="Zhang L.S."/>
            <person name="Chang S.B."/>
            <person name="Chen F."/>
            <person name="Shi Y."/>
            <person name="Su Y.Y."/>
            <person name="Zhang Y.Q."/>
            <person name="Chen L.J."/>
            <person name="Yin Y."/>
            <person name="Lin M."/>
            <person name="Huang H."/>
            <person name="Deng H."/>
            <person name="Wang Z.W."/>
            <person name="Zhu S.L."/>
            <person name="Zhao X."/>
            <person name="Deng C."/>
            <person name="Niu S.C."/>
            <person name="Huang J."/>
            <person name="Wang M."/>
            <person name="Liu G.H."/>
            <person name="Yang H.J."/>
            <person name="Xiao X.J."/>
            <person name="Hsiao Y.Y."/>
            <person name="Wu W.L."/>
            <person name="Chen Y.Y."/>
            <person name="Mitsuda N."/>
            <person name="Ohme-Takagi M."/>
            <person name="Luo Y.B."/>
            <person name="Van de Peer Y."/>
            <person name="Liu Z.J."/>
        </authorList>
    </citation>
    <scope>NUCLEOTIDE SEQUENCE [LARGE SCALE GENOMIC DNA]</scope>
    <source>
        <tissue evidence="5">The whole plant</tissue>
    </source>
</reference>
<proteinExistence type="predicted"/>
<accession>A0A2I0X6R5</accession>
<dbReference type="CDD" id="cd00183">
    <property type="entry name" value="TFIIS_I"/>
    <property type="match status" value="1"/>
</dbReference>
<evidence type="ECO:0000256" key="3">
    <source>
        <dbReference type="PROSITE-ProRule" id="PRU00649"/>
    </source>
</evidence>
<organism evidence="5 6">
    <name type="scientific">Dendrobium catenatum</name>
    <dbReference type="NCBI Taxonomy" id="906689"/>
    <lineage>
        <taxon>Eukaryota</taxon>
        <taxon>Viridiplantae</taxon>
        <taxon>Streptophyta</taxon>
        <taxon>Embryophyta</taxon>
        <taxon>Tracheophyta</taxon>
        <taxon>Spermatophyta</taxon>
        <taxon>Magnoliopsida</taxon>
        <taxon>Liliopsida</taxon>
        <taxon>Asparagales</taxon>
        <taxon>Orchidaceae</taxon>
        <taxon>Epidendroideae</taxon>
        <taxon>Malaxideae</taxon>
        <taxon>Dendrobiinae</taxon>
        <taxon>Dendrobium</taxon>
    </lineage>
</organism>
<dbReference type="Pfam" id="PF08711">
    <property type="entry name" value="Med26"/>
    <property type="match status" value="1"/>
</dbReference>
<name>A0A2I0X6R5_9ASPA</name>
<feature type="domain" description="TFIIS N-terminal" evidence="4">
    <location>
        <begin position="62"/>
        <end position="137"/>
    </location>
</feature>
<protein>
    <submittedName>
        <fullName evidence="5">Putative mediator of RNA polymerase II transcription subunit 26a</fullName>
    </submittedName>
</protein>
<reference evidence="5 6" key="2">
    <citation type="journal article" date="2017" name="Nature">
        <title>The Apostasia genome and the evolution of orchids.</title>
        <authorList>
            <person name="Zhang G.Q."/>
            <person name="Liu K.W."/>
            <person name="Li Z."/>
            <person name="Lohaus R."/>
            <person name="Hsiao Y.Y."/>
            <person name="Niu S.C."/>
            <person name="Wang J.Y."/>
            <person name="Lin Y.C."/>
            <person name="Xu Q."/>
            <person name="Chen L.J."/>
            <person name="Yoshida K."/>
            <person name="Fujiwara S."/>
            <person name="Wang Z.W."/>
            <person name="Zhang Y.Q."/>
            <person name="Mitsuda N."/>
            <person name="Wang M."/>
            <person name="Liu G.H."/>
            <person name="Pecoraro L."/>
            <person name="Huang H.X."/>
            <person name="Xiao X.J."/>
            <person name="Lin M."/>
            <person name="Wu X.Y."/>
            <person name="Wu W.L."/>
            <person name="Chen Y.Y."/>
            <person name="Chang S.B."/>
            <person name="Sakamoto S."/>
            <person name="Ohme-Takagi M."/>
            <person name="Yagi M."/>
            <person name="Zeng S.J."/>
            <person name="Shen C.Y."/>
            <person name="Yeh C.M."/>
            <person name="Luo Y.B."/>
            <person name="Tsai W.C."/>
            <person name="Van de Peer Y."/>
            <person name="Liu Z.J."/>
        </authorList>
    </citation>
    <scope>NUCLEOTIDE SEQUENCE [LARGE SCALE GENOMIC DNA]</scope>
    <source>
        <tissue evidence="5">The whole plant</tissue>
    </source>
</reference>
<sequence>MADAKQSLDYWRKYFNCAKSDIFDLIHNAIVVAAVDCPKEFKNRKNLIVEKLYTSLIVREVVRLKRILSHKRLYESDSDFVLYESLRSLQMMQLSAEILNSTEIGRTVSALQKHNSNQIQKLVRSLIDGWKILVDESVKSGAPIVENITTDSINNLKKSSITDSEFVCSSKLTSEQKPCNHLSAIVKRKHPEEVSEMLKLEVAKKKLREGYQRIENAKRQRMIQIIEPIDLPKLSHEKRRSRKKVGKDSWN</sequence>
<keyword evidence="2 3" id="KW-0539">Nucleus</keyword>
<dbReference type="SUPFAM" id="SSF47676">
    <property type="entry name" value="Conserved domain common to transcription factors TFIIS, elongin A, CRSP70"/>
    <property type="match status" value="1"/>
</dbReference>
<dbReference type="PROSITE" id="PS51319">
    <property type="entry name" value="TFIIS_N"/>
    <property type="match status" value="1"/>
</dbReference>
<evidence type="ECO:0000313" key="6">
    <source>
        <dbReference type="Proteomes" id="UP000233837"/>
    </source>
</evidence>
<dbReference type="AlphaFoldDB" id="A0A2I0X6R5"/>
<evidence type="ECO:0000313" key="5">
    <source>
        <dbReference type="EMBL" id="PKU83609.1"/>
    </source>
</evidence>
<dbReference type="GO" id="GO:0005634">
    <property type="term" value="C:nucleus"/>
    <property type="evidence" value="ECO:0007669"/>
    <property type="project" value="UniProtKB-SubCell"/>
</dbReference>
<dbReference type="InterPro" id="IPR017923">
    <property type="entry name" value="TFIIS_N"/>
</dbReference>
<dbReference type="PANTHER" id="PTHR46554">
    <property type="entry name" value="MEDIATOR OF RNA POLYMERASE II TRANSCRIPTION SUBUNIT 26A-RELATED"/>
    <property type="match status" value="1"/>
</dbReference>
<dbReference type="PANTHER" id="PTHR46554:SF2">
    <property type="entry name" value="TFIIS N-TERMINAL DOMAIN-CONTAINING PROTEIN"/>
    <property type="match status" value="1"/>
</dbReference>
<evidence type="ECO:0000256" key="1">
    <source>
        <dbReference type="ARBA" id="ARBA00004123"/>
    </source>
</evidence>
<dbReference type="Proteomes" id="UP000233837">
    <property type="component" value="Unassembled WGS sequence"/>
</dbReference>
<dbReference type="SMART" id="SM00509">
    <property type="entry name" value="TFS2N"/>
    <property type="match status" value="1"/>
</dbReference>
<evidence type="ECO:0000259" key="4">
    <source>
        <dbReference type="PROSITE" id="PS51319"/>
    </source>
</evidence>
<dbReference type="InterPro" id="IPR035441">
    <property type="entry name" value="TFIIS/LEDGF_dom_sf"/>
</dbReference>
<dbReference type="Gene3D" id="1.20.930.10">
    <property type="entry name" value="Conserved domain common to transcription factors TFIIS, elongin A, CRSP70"/>
    <property type="match status" value="1"/>
</dbReference>
<comment type="subcellular location">
    <subcellularLocation>
        <location evidence="1 3">Nucleus</location>
    </subcellularLocation>
</comment>
<keyword evidence="6" id="KW-1185">Reference proteome</keyword>
<gene>
    <name evidence="5" type="primary">MED26A</name>
    <name evidence="5" type="ORF">MA16_Dca019836</name>
</gene>
<dbReference type="EMBL" id="KZ502087">
    <property type="protein sequence ID" value="PKU83609.1"/>
    <property type="molecule type" value="Genomic_DNA"/>
</dbReference>
<evidence type="ECO:0000256" key="2">
    <source>
        <dbReference type="ARBA" id="ARBA00023242"/>
    </source>
</evidence>